<evidence type="ECO:0000259" key="7">
    <source>
        <dbReference type="PROSITE" id="PS50850"/>
    </source>
</evidence>
<dbReference type="PANTHER" id="PTHR23508">
    <property type="entry name" value="CARBOXYLIC ACID TRANSPORTER PROTEIN HOMOLOG"/>
    <property type="match status" value="1"/>
</dbReference>
<feature type="transmembrane region" description="Helical" evidence="6">
    <location>
        <begin position="182"/>
        <end position="205"/>
    </location>
</feature>
<evidence type="ECO:0000256" key="4">
    <source>
        <dbReference type="ARBA" id="ARBA00022989"/>
    </source>
</evidence>
<comment type="subcellular location">
    <subcellularLocation>
        <location evidence="1">Cell membrane</location>
        <topology evidence="1">Multi-pass membrane protein</topology>
    </subcellularLocation>
</comment>
<dbReference type="Pfam" id="PF07690">
    <property type="entry name" value="MFS_1"/>
    <property type="match status" value="1"/>
</dbReference>
<evidence type="ECO:0000313" key="8">
    <source>
        <dbReference type="EMBL" id="MBS4185090.1"/>
    </source>
</evidence>
<keyword evidence="3 6" id="KW-0812">Transmembrane</keyword>
<comment type="caution">
    <text evidence="8">The sequence shown here is derived from an EMBL/GenBank/DDBJ whole genome shotgun (WGS) entry which is preliminary data.</text>
</comment>
<dbReference type="EMBL" id="JAGYPE010000005">
    <property type="protein sequence ID" value="MBS4185090.1"/>
    <property type="molecule type" value="Genomic_DNA"/>
</dbReference>
<dbReference type="InterPro" id="IPR020846">
    <property type="entry name" value="MFS_dom"/>
</dbReference>
<dbReference type="PROSITE" id="PS50850">
    <property type="entry name" value="MFS"/>
    <property type="match status" value="1"/>
</dbReference>
<proteinExistence type="predicted"/>
<organism evidence="8">
    <name type="scientific">Neobacillus citreus</name>
    <dbReference type="NCBI Taxonomy" id="2833578"/>
    <lineage>
        <taxon>Bacteria</taxon>
        <taxon>Bacillati</taxon>
        <taxon>Bacillota</taxon>
        <taxon>Bacilli</taxon>
        <taxon>Bacillales</taxon>
        <taxon>Bacillaceae</taxon>
        <taxon>Neobacillus</taxon>
    </lineage>
</organism>
<dbReference type="CDD" id="cd17316">
    <property type="entry name" value="MFS_SV2_like"/>
    <property type="match status" value="1"/>
</dbReference>
<dbReference type="AlphaFoldDB" id="A0A942T441"/>
<feature type="transmembrane region" description="Helical" evidence="6">
    <location>
        <begin position="118"/>
        <end position="140"/>
    </location>
</feature>
<dbReference type="InterPro" id="IPR005829">
    <property type="entry name" value="Sugar_transporter_CS"/>
</dbReference>
<dbReference type="SUPFAM" id="SSF103473">
    <property type="entry name" value="MFS general substrate transporter"/>
    <property type="match status" value="1"/>
</dbReference>
<dbReference type="GO" id="GO:0005886">
    <property type="term" value="C:plasma membrane"/>
    <property type="evidence" value="ECO:0007669"/>
    <property type="project" value="UniProtKB-SubCell"/>
</dbReference>
<keyword evidence="4 6" id="KW-1133">Transmembrane helix</keyword>
<feature type="transmembrane region" description="Helical" evidence="6">
    <location>
        <begin position="152"/>
        <end position="176"/>
    </location>
</feature>
<keyword evidence="10" id="KW-1185">Reference proteome</keyword>
<sequence>MGKTANHLEANLLSRLDRLPLTKTSIRYLVLLTVAAIIEAFDIGIIGQTIVVLKKLWNLSPSEVGLLGITSTAGIVLGALFAGRLLDKYGRKKVLIIGILWFSFFTLIGAAFPSVHWIGAMRFVAGLAEGAVFAIPYLMLSEFIGSKRRATAVGWYASLLIMSYVIPNLIGAWTLAHFPLDVAWRVPFLLGGLPILYIIILIKWLPESPRWLLQNGRVGEVEMLLEKLEKEAGLEHDQQFMNVQILRALNGGSNEKLSRGITTLFKSPFLLRTFICMAISSIASIIFYVLLVYAPTMFEMKGFSLENALLFTGIMMALGGIGGIALGYLSDTMGRKPTLILYCFLAAIGAIILIYAKNMTFMIIGGILLSLFGNSLGAGTKNYSAEQFPTYLRGTGTSFLEASARFIGGILMTYIASYLLASGGISIVFWFVAISTVILILPLILWGQETKGLSVDETGSSNITYTTEIDCVYEKA</sequence>
<evidence type="ECO:0000256" key="1">
    <source>
        <dbReference type="ARBA" id="ARBA00004651"/>
    </source>
</evidence>
<protein>
    <submittedName>
        <fullName evidence="8">MFS transporter</fullName>
    </submittedName>
</protein>
<feature type="transmembrane region" description="Helical" evidence="6">
    <location>
        <begin position="28"/>
        <end position="52"/>
    </location>
</feature>
<feature type="transmembrane region" description="Helical" evidence="6">
    <location>
        <begin position="94"/>
        <end position="112"/>
    </location>
</feature>
<feature type="domain" description="Major facilitator superfamily (MFS) profile" evidence="7">
    <location>
        <begin position="28"/>
        <end position="451"/>
    </location>
</feature>
<evidence type="ECO:0000256" key="3">
    <source>
        <dbReference type="ARBA" id="ARBA00022692"/>
    </source>
</evidence>
<evidence type="ECO:0000313" key="10">
    <source>
        <dbReference type="Proteomes" id="UP000677265"/>
    </source>
</evidence>
<reference evidence="8" key="1">
    <citation type="submission" date="2021-05" db="EMBL/GenBank/DDBJ databases">
        <title>Novel Bacillus species.</title>
        <authorList>
            <person name="Liu G."/>
        </authorList>
    </citation>
    <scope>NUCLEOTIDE SEQUENCE</scope>
    <source>
        <strain evidence="8 10">FJAT-50051</strain>
    </source>
</reference>
<dbReference type="RefSeq" id="WP_213144940.1">
    <property type="nucleotide sequence ID" value="NZ_JAGYPE020000046.1"/>
</dbReference>
<evidence type="ECO:0000313" key="9">
    <source>
        <dbReference type="EMBL" id="MCH6267967.1"/>
    </source>
</evidence>
<feature type="transmembrane region" description="Helical" evidence="6">
    <location>
        <begin position="64"/>
        <end position="82"/>
    </location>
</feature>
<feature type="transmembrane region" description="Helical" evidence="6">
    <location>
        <begin position="308"/>
        <end position="327"/>
    </location>
</feature>
<keyword evidence="2" id="KW-0813">Transport</keyword>
<dbReference type="PANTHER" id="PTHR23508:SF10">
    <property type="entry name" value="CARBOXYLIC ACID TRANSPORTER PROTEIN HOMOLOG"/>
    <property type="match status" value="1"/>
</dbReference>
<feature type="transmembrane region" description="Helical" evidence="6">
    <location>
        <begin position="339"/>
        <end position="356"/>
    </location>
</feature>
<dbReference type="EMBL" id="JAGYPE020000046">
    <property type="protein sequence ID" value="MCH6267967.1"/>
    <property type="molecule type" value="Genomic_DNA"/>
</dbReference>
<feature type="transmembrane region" description="Helical" evidence="6">
    <location>
        <begin position="402"/>
        <end position="421"/>
    </location>
</feature>
<dbReference type="Gene3D" id="1.20.1250.20">
    <property type="entry name" value="MFS general substrate transporter like domains"/>
    <property type="match status" value="1"/>
</dbReference>
<feature type="transmembrane region" description="Helical" evidence="6">
    <location>
        <begin position="362"/>
        <end position="381"/>
    </location>
</feature>
<dbReference type="InterPro" id="IPR011701">
    <property type="entry name" value="MFS"/>
</dbReference>
<name>A0A942T441_9BACI</name>
<evidence type="ECO:0000256" key="6">
    <source>
        <dbReference type="SAM" id="Phobius"/>
    </source>
</evidence>
<gene>
    <name evidence="9" type="ORF">KHB02_020790</name>
    <name evidence="8" type="ORF">KHB02_27285</name>
</gene>
<feature type="transmembrane region" description="Helical" evidence="6">
    <location>
        <begin position="427"/>
        <end position="446"/>
    </location>
</feature>
<evidence type="ECO:0000256" key="5">
    <source>
        <dbReference type="ARBA" id="ARBA00023136"/>
    </source>
</evidence>
<accession>A0A942T441</accession>
<dbReference type="InterPro" id="IPR036259">
    <property type="entry name" value="MFS_trans_sf"/>
</dbReference>
<keyword evidence="5 6" id="KW-0472">Membrane</keyword>
<dbReference type="PROSITE" id="PS00216">
    <property type="entry name" value="SUGAR_TRANSPORT_1"/>
    <property type="match status" value="1"/>
</dbReference>
<dbReference type="GO" id="GO:0046943">
    <property type="term" value="F:carboxylic acid transmembrane transporter activity"/>
    <property type="evidence" value="ECO:0007669"/>
    <property type="project" value="TreeGrafter"/>
</dbReference>
<dbReference type="Proteomes" id="UP000677265">
    <property type="component" value="Unassembled WGS sequence"/>
</dbReference>
<feature type="transmembrane region" description="Helical" evidence="6">
    <location>
        <begin position="269"/>
        <end position="296"/>
    </location>
</feature>
<evidence type="ECO:0000256" key="2">
    <source>
        <dbReference type="ARBA" id="ARBA00022448"/>
    </source>
</evidence>